<sequence>MPIAEAIYDDMETTTIKEFIETTIPHHKRKLIVTDLLDDYNSLMDNLGFEHQYCSFHLTKNINKQINKHLNKTKVKIEKKIKKTYLELNKTQIKEKVEKKLKIIKEEINLFKGISLDLFKQKSYEDALKYVERIKYILDEFPEFLAKYLKKEFFPKYKKFLTFLKKPHIGKIDSTNNKTENYIGNIMPKADKNKYRTKIGFINQIYHRTRNWIKNTKYQLTN</sequence>
<reference evidence="1 2" key="1">
    <citation type="submission" date="2016-04" db="EMBL/GenBank/DDBJ databases">
        <title>Genome sequence of Methanobrevibacter cuticularis DSM 11139.</title>
        <authorList>
            <person name="Poehlein A."/>
            <person name="Seedorf H."/>
            <person name="Daniel R."/>
        </authorList>
    </citation>
    <scope>NUCLEOTIDE SEQUENCE [LARGE SCALE GENOMIC DNA]</scope>
    <source>
        <strain evidence="1 2">DSM 11139</strain>
    </source>
</reference>
<evidence type="ECO:0000313" key="1">
    <source>
        <dbReference type="EMBL" id="KZX17608.1"/>
    </source>
</evidence>
<evidence type="ECO:0000313" key="2">
    <source>
        <dbReference type="Proteomes" id="UP000077275"/>
    </source>
</evidence>
<evidence type="ECO:0008006" key="3">
    <source>
        <dbReference type="Google" id="ProtNLM"/>
    </source>
</evidence>
<keyword evidence="2" id="KW-1185">Reference proteome</keyword>
<proteinExistence type="predicted"/>
<organism evidence="1 2">
    <name type="scientific">Methanobrevibacter cuticularis</name>
    <dbReference type="NCBI Taxonomy" id="47311"/>
    <lineage>
        <taxon>Archaea</taxon>
        <taxon>Methanobacteriati</taxon>
        <taxon>Methanobacteriota</taxon>
        <taxon>Methanomada group</taxon>
        <taxon>Methanobacteria</taxon>
        <taxon>Methanobacteriales</taxon>
        <taxon>Methanobacteriaceae</taxon>
        <taxon>Methanobrevibacter</taxon>
    </lineage>
</organism>
<dbReference type="AlphaFoldDB" id="A0A166FF02"/>
<dbReference type="EMBL" id="LWMW01000025">
    <property type="protein sequence ID" value="KZX17608.1"/>
    <property type="molecule type" value="Genomic_DNA"/>
</dbReference>
<dbReference type="PATRIC" id="fig|47311.3.peg.183"/>
<protein>
    <recommendedName>
        <fullName evidence="3">Transposase IS66 family protein</fullName>
    </recommendedName>
</protein>
<accession>A0A166FF02</accession>
<gene>
    <name evidence="1" type="ORF">MBCUT_01720</name>
</gene>
<comment type="caution">
    <text evidence="1">The sequence shown here is derived from an EMBL/GenBank/DDBJ whole genome shotgun (WGS) entry which is preliminary data.</text>
</comment>
<dbReference type="Proteomes" id="UP000077275">
    <property type="component" value="Unassembled WGS sequence"/>
</dbReference>
<dbReference type="RefSeq" id="WP_067257572.1">
    <property type="nucleotide sequence ID" value="NZ_LWMW01000025.1"/>
</dbReference>
<dbReference type="OrthoDB" id="376638at2157"/>
<name>A0A166FF02_9EURY</name>